<dbReference type="Proteomes" id="UP000177122">
    <property type="component" value="Unassembled WGS sequence"/>
</dbReference>
<dbReference type="GO" id="GO:0008658">
    <property type="term" value="F:penicillin binding"/>
    <property type="evidence" value="ECO:0007669"/>
    <property type="project" value="InterPro"/>
</dbReference>
<dbReference type="InterPro" id="IPR023346">
    <property type="entry name" value="Lysozyme-like_dom_sf"/>
</dbReference>
<evidence type="ECO:0000313" key="21">
    <source>
        <dbReference type="Proteomes" id="UP000177122"/>
    </source>
</evidence>
<dbReference type="GO" id="GO:0008360">
    <property type="term" value="P:regulation of cell shape"/>
    <property type="evidence" value="ECO:0007669"/>
    <property type="project" value="UniProtKB-KW"/>
</dbReference>
<dbReference type="SUPFAM" id="SSF56601">
    <property type="entry name" value="beta-lactamase/transpeptidase-like"/>
    <property type="match status" value="1"/>
</dbReference>
<evidence type="ECO:0000256" key="5">
    <source>
        <dbReference type="ARBA" id="ARBA00022645"/>
    </source>
</evidence>
<reference evidence="20 21" key="1">
    <citation type="journal article" date="2016" name="Nat. Commun.">
        <title>Thousands of microbial genomes shed light on interconnected biogeochemical processes in an aquifer system.</title>
        <authorList>
            <person name="Anantharaman K."/>
            <person name="Brown C.T."/>
            <person name="Hug L.A."/>
            <person name="Sharon I."/>
            <person name="Castelle C.J."/>
            <person name="Probst A.J."/>
            <person name="Thomas B.C."/>
            <person name="Singh A."/>
            <person name="Wilkins M.J."/>
            <person name="Karaoz U."/>
            <person name="Brodie E.L."/>
            <person name="Williams K.H."/>
            <person name="Hubbard S.S."/>
            <person name="Banfield J.F."/>
        </authorList>
    </citation>
    <scope>NUCLEOTIDE SEQUENCE [LARGE SCALE GENOMIC DNA]</scope>
</reference>
<evidence type="ECO:0000256" key="3">
    <source>
        <dbReference type="ARBA" id="ARBA00007739"/>
    </source>
</evidence>
<dbReference type="PANTHER" id="PTHR32282:SF11">
    <property type="entry name" value="PENICILLIN-BINDING PROTEIN 1B"/>
    <property type="match status" value="1"/>
</dbReference>
<comment type="catalytic activity">
    <reaction evidence="16">
        <text>[GlcNAc-(1-&gt;4)-Mur2Ac(oyl-L-Ala-gamma-D-Glu-L-Lys-D-Ala-D-Ala)](n)-di-trans,octa-cis-undecaprenyl diphosphate + beta-D-GlcNAc-(1-&gt;4)-Mur2Ac(oyl-L-Ala-gamma-D-Glu-L-Lys-D-Ala-D-Ala)-di-trans,octa-cis-undecaprenyl diphosphate = [GlcNAc-(1-&gt;4)-Mur2Ac(oyl-L-Ala-gamma-D-Glu-L-Lys-D-Ala-D-Ala)](n+1)-di-trans,octa-cis-undecaprenyl diphosphate + di-trans,octa-cis-undecaprenyl diphosphate + H(+)</text>
        <dbReference type="Rhea" id="RHEA:23708"/>
        <dbReference type="Rhea" id="RHEA-COMP:9602"/>
        <dbReference type="Rhea" id="RHEA-COMP:9603"/>
        <dbReference type="ChEBI" id="CHEBI:15378"/>
        <dbReference type="ChEBI" id="CHEBI:58405"/>
        <dbReference type="ChEBI" id="CHEBI:60033"/>
        <dbReference type="ChEBI" id="CHEBI:78435"/>
        <dbReference type="EC" id="2.4.99.28"/>
    </reaction>
</comment>
<keyword evidence="12 17" id="KW-0472">Membrane</keyword>
<accession>A0A1G2CYZ8</accession>
<dbReference type="InterPro" id="IPR012338">
    <property type="entry name" value="Beta-lactam/transpept-like"/>
</dbReference>
<dbReference type="GO" id="GO:0005886">
    <property type="term" value="C:plasma membrane"/>
    <property type="evidence" value="ECO:0007669"/>
    <property type="project" value="UniProtKB-SubCell"/>
</dbReference>
<comment type="caution">
    <text evidence="20">The sequence shown here is derived from an EMBL/GenBank/DDBJ whole genome shotgun (WGS) entry which is preliminary data.</text>
</comment>
<name>A0A1G2CYZ8_9BACT</name>
<dbReference type="InterPro" id="IPR050396">
    <property type="entry name" value="Glycosyltr_51/Transpeptidase"/>
</dbReference>
<dbReference type="NCBIfam" id="TIGR02074">
    <property type="entry name" value="PBP_1a_fam"/>
    <property type="match status" value="1"/>
</dbReference>
<keyword evidence="13" id="KW-0511">Multifunctional enzyme</keyword>
<evidence type="ECO:0000256" key="9">
    <source>
        <dbReference type="ARBA" id="ARBA00022801"/>
    </source>
</evidence>
<dbReference type="FunFam" id="1.10.3810.10:FF:000001">
    <property type="entry name" value="Penicillin-binding protein 1A"/>
    <property type="match status" value="1"/>
</dbReference>
<comment type="subcellular location">
    <subcellularLocation>
        <location evidence="1">Cell membrane</location>
    </subcellularLocation>
</comment>
<dbReference type="Pfam" id="PF00912">
    <property type="entry name" value="Transgly"/>
    <property type="match status" value="1"/>
</dbReference>
<evidence type="ECO:0000259" key="19">
    <source>
        <dbReference type="Pfam" id="PF00912"/>
    </source>
</evidence>
<keyword evidence="4" id="KW-1003">Cell membrane</keyword>
<evidence type="ECO:0000256" key="6">
    <source>
        <dbReference type="ARBA" id="ARBA00022670"/>
    </source>
</evidence>
<evidence type="ECO:0000256" key="1">
    <source>
        <dbReference type="ARBA" id="ARBA00004236"/>
    </source>
</evidence>
<dbReference type="GO" id="GO:0071555">
    <property type="term" value="P:cell wall organization"/>
    <property type="evidence" value="ECO:0007669"/>
    <property type="project" value="UniProtKB-KW"/>
</dbReference>
<dbReference type="Pfam" id="PF17957">
    <property type="entry name" value="Big_7"/>
    <property type="match status" value="1"/>
</dbReference>
<keyword evidence="11" id="KW-0573">Peptidoglycan synthesis</keyword>
<keyword evidence="17" id="KW-1133">Transmembrane helix</keyword>
<keyword evidence="9" id="KW-0378">Hydrolase</keyword>
<keyword evidence="14" id="KW-0961">Cell wall biogenesis/degradation</keyword>
<sequence>MLKKHRRNKGNFLYWLQIITITMLILGIFLVSAFLIWAATIKIPDFSLFESRKVSQSTKLYDRTGTILLYDVHKDIRRTIVPFEKISPYVKNASVAIEDERFYQHIGIEPKAILRAVLVNLHLREGYLGQGGSTITQQVIKNALLTNERTITRKLTEWILAIKLERQLNKEQILTLYLNEAPYGGNIYGVEEASMSFFGKHAGEITLAEAAYLAALPQSPTRYSPYGNNITLLETRKNIVLKKMSELGSISEDEYAAAITEKVKFIPPQERGIRAPHFVMFVKEKLVEMYGEEALNEEGLRVITTLNMDLQAKAEEIVKKRVAENAKTFNAKNAALVALDPKTGQILTMVGSRDYFDVAHDGNFNVALAERQPGSAFKPFVYGAGFEEGFTPDTVLFDVPTQFSTRCDAEGNPLPGSEASACYMPENYDHVYRGPTSIRNALAQSINVPAVKMLYLVGLDHAIDFAERLGITSLVSKERYGLTLVLGGGEVSLLEMTSAYGVFANDGARLPYTGILRIEDTNENAIFEYASSTTQVIDPEIARKISDVLSDNTARTPAFGAQSFLNFSDRQVAVKTGTTNDYRDAWIIGYTPSLVIGAWAGNNDNSAMEKKVAGFIIAPLWNDFFSEAFKTIPDERFPTPQPISATLKPALRGVWYGGDVYKVDKISGKFATEFTPKELIEERVIPNPHDILYWVNKEDPMGVAPINPYEDPQFLLWEIPAQRWIGMNGLPGSAWASVPEGFDDLHKPEFAPLVTIIEPNASSTYAHNQKIIIETQITAPNNIERVDFSVNGAFLGTTRTLPYSFAFMPNDLPFAGDQNELSVTAYDVFGNKTEQKVQFSVLP</sequence>
<comment type="similarity">
    <text evidence="3">In the N-terminal section; belongs to the glycosyltransferase 51 family.</text>
</comment>
<dbReference type="PANTHER" id="PTHR32282">
    <property type="entry name" value="BINDING PROTEIN TRANSPEPTIDASE, PUTATIVE-RELATED"/>
    <property type="match status" value="1"/>
</dbReference>
<evidence type="ECO:0000256" key="17">
    <source>
        <dbReference type="SAM" id="Phobius"/>
    </source>
</evidence>
<protein>
    <submittedName>
        <fullName evidence="20">Uncharacterized protein</fullName>
    </submittedName>
</protein>
<evidence type="ECO:0000256" key="7">
    <source>
        <dbReference type="ARBA" id="ARBA00022676"/>
    </source>
</evidence>
<evidence type="ECO:0000313" key="20">
    <source>
        <dbReference type="EMBL" id="OGZ06497.1"/>
    </source>
</evidence>
<feature type="domain" description="Penicillin-binding protein transpeptidase" evidence="18">
    <location>
        <begin position="335"/>
        <end position="593"/>
    </location>
</feature>
<evidence type="ECO:0000256" key="10">
    <source>
        <dbReference type="ARBA" id="ARBA00022960"/>
    </source>
</evidence>
<dbReference type="GO" id="GO:0009002">
    <property type="term" value="F:serine-type D-Ala-D-Ala carboxypeptidase activity"/>
    <property type="evidence" value="ECO:0007669"/>
    <property type="project" value="UniProtKB-EC"/>
</dbReference>
<dbReference type="InterPro" id="IPR001264">
    <property type="entry name" value="Glyco_trans_51"/>
</dbReference>
<evidence type="ECO:0000256" key="15">
    <source>
        <dbReference type="ARBA" id="ARBA00034000"/>
    </source>
</evidence>
<evidence type="ECO:0000259" key="18">
    <source>
        <dbReference type="Pfam" id="PF00905"/>
    </source>
</evidence>
<gene>
    <name evidence="20" type="ORF">A2845_00020</name>
</gene>
<dbReference type="Gene3D" id="2.60.40.10">
    <property type="entry name" value="Immunoglobulins"/>
    <property type="match status" value="1"/>
</dbReference>
<evidence type="ECO:0000256" key="4">
    <source>
        <dbReference type="ARBA" id="ARBA00022475"/>
    </source>
</evidence>
<dbReference type="GO" id="GO:0030288">
    <property type="term" value="C:outer membrane-bounded periplasmic space"/>
    <property type="evidence" value="ECO:0007669"/>
    <property type="project" value="TreeGrafter"/>
</dbReference>
<dbReference type="GO" id="GO:0008955">
    <property type="term" value="F:peptidoglycan glycosyltransferase activity"/>
    <property type="evidence" value="ECO:0007669"/>
    <property type="project" value="UniProtKB-EC"/>
</dbReference>
<comment type="catalytic activity">
    <reaction evidence="15">
        <text>Preferential cleavage: (Ac)2-L-Lys-D-Ala-|-D-Ala. Also transpeptidation of peptidyl-alanyl moieties that are N-acyl substituents of D-alanine.</text>
        <dbReference type="EC" id="3.4.16.4"/>
    </reaction>
</comment>
<keyword evidence="8" id="KW-0808">Transferase</keyword>
<dbReference type="InterPro" id="IPR036950">
    <property type="entry name" value="PBP_transglycosylase"/>
</dbReference>
<feature type="transmembrane region" description="Helical" evidence="17">
    <location>
        <begin position="12"/>
        <end position="39"/>
    </location>
</feature>
<keyword evidence="10" id="KW-0133">Cell shape</keyword>
<proteinExistence type="inferred from homology"/>
<dbReference type="GO" id="GO:0009252">
    <property type="term" value="P:peptidoglycan biosynthetic process"/>
    <property type="evidence" value="ECO:0007669"/>
    <property type="project" value="UniProtKB-KW"/>
</dbReference>
<dbReference type="Pfam" id="PF00905">
    <property type="entry name" value="Transpeptidase"/>
    <property type="match status" value="1"/>
</dbReference>
<evidence type="ECO:0000256" key="2">
    <source>
        <dbReference type="ARBA" id="ARBA00007090"/>
    </source>
</evidence>
<dbReference type="SUPFAM" id="SSF53955">
    <property type="entry name" value="Lysozyme-like"/>
    <property type="match status" value="1"/>
</dbReference>
<dbReference type="GO" id="GO:0006508">
    <property type="term" value="P:proteolysis"/>
    <property type="evidence" value="ECO:0007669"/>
    <property type="project" value="UniProtKB-KW"/>
</dbReference>
<comment type="similarity">
    <text evidence="2">In the C-terminal section; belongs to the transpeptidase family.</text>
</comment>
<dbReference type="InterPro" id="IPR001460">
    <property type="entry name" value="PCN-bd_Tpept"/>
</dbReference>
<keyword evidence="5" id="KW-0121">Carboxypeptidase</keyword>
<dbReference type="Gene3D" id="3.40.710.10">
    <property type="entry name" value="DD-peptidase/beta-lactamase superfamily"/>
    <property type="match status" value="1"/>
</dbReference>
<evidence type="ECO:0000256" key="16">
    <source>
        <dbReference type="ARBA" id="ARBA00049902"/>
    </source>
</evidence>
<keyword evidence="7" id="KW-0328">Glycosyltransferase</keyword>
<evidence type="ECO:0000256" key="13">
    <source>
        <dbReference type="ARBA" id="ARBA00023268"/>
    </source>
</evidence>
<evidence type="ECO:0000256" key="8">
    <source>
        <dbReference type="ARBA" id="ARBA00022679"/>
    </source>
</evidence>
<evidence type="ECO:0000256" key="11">
    <source>
        <dbReference type="ARBA" id="ARBA00022984"/>
    </source>
</evidence>
<dbReference type="InterPro" id="IPR013783">
    <property type="entry name" value="Ig-like_fold"/>
</dbReference>
<evidence type="ECO:0000256" key="12">
    <source>
        <dbReference type="ARBA" id="ARBA00023136"/>
    </source>
</evidence>
<feature type="domain" description="Glycosyl transferase family 51" evidence="19">
    <location>
        <begin position="73"/>
        <end position="244"/>
    </location>
</feature>
<dbReference type="EMBL" id="MHLI01000001">
    <property type="protein sequence ID" value="OGZ06497.1"/>
    <property type="molecule type" value="Genomic_DNA"/>
</dbReference>
<keyword evidence="17" id="KW-0812">Transmembrane</keyword>
<keyword evidence="6" id="KW-0645">Protease</keyword>
<evidence type="ECO:0000256" key="14">
    <source>
        <dbReference type="ARBA" id="ARBA00023316"/>
    </source>
</evidence>
<organism evidence="20 21">
    <name type="scientific">Candidatus Lloydbacteria bacterium RIFCSPHIGHO2_01_FULL_49_22</name>
    <dbReference type="NCBI Taxonomy" id="1798658"/>
    <lineage>
        <taxon>Bacteria</taxon>
        <taxon>Candidatus Lloydiibacteriota</taxon>
    </lineage>
</organism>
<dbReference type="AlphaFoldDB" id="A0A1G2CYZ8"/>
<dbReference type="Gene3D" id="1.10.3810.10">
    <property type="entry name" value="Biosynthetic peptidoglycan transglycosylase-like"/>
    <property type="match status" value="1"/>
</dbReference>